<sequence>MAQVFGNDRHPAYLITRRDQLGAPLSLGRDLPESRAILFQGAPGMGKTTELNRVEDLAELHGWTTIRVKASQNIPVEHHLTTAFRRKLDELRDKFGQRQVRRLSKTVRDLTETGRQTRVGWEGRALGGPLPVELIYKQEKDTTAHDKLGTTLTDFADELGRIAKHENKPILLLIDEIDAASEADQAGVNDLAIHIKEMDSPVWLVIASGKKSTSSLMHASRRMSGIATTITNQFSIRELEPVPDAELWAAVTEPLDAERIPYEHAGIDVLVRAANGHPGQLRDFAQAALALRDPERGITAETARAATARVWAEAEHTYLSKWTARETTHTQKDLLARVAAQGTNGLHMPTLTGSEASAEWQQVDKARQDLVARGLLREHDGQLVTIPDQGFRDWVNQHLGQTPAAARGPEVGRTAATPAPVHLAGDRAPVNRVFGSANQVVEPIDRTDKHGRPISLDQRLPKGTAVLFVGPPGIGTSQELNRTKALADRQGWLTIRFSASKRESVEARVIRAVQNEMDTFKQQFPAAQVKQLREILNRMASRTRNTMNTAQVGFGIAPLPRVRVGGGWEGVTKDSVGRTLSELGEQLGNMAGPRRLPILLMVDNLDAATHPDLVALINLSATLRENRQPAFLIGAGGQQTESRLRTASAGHGGTATTQADKLDVRELMPLTDDQMRRALVRPLERAGFRCEPAAVDTLTAEARGHPGRLRTLAGAALELVRPGDDTITADIAVAASARLNTRSQALYAAAWTNCTPHEMTLLARTAAHGSRGIPIPSRTENPDRWNLDDASTALVSRGLLTRTGDRIHVTDPGFQDWVQTRLGASAAQSGIAHPALANTAARAQLTRERAPELRPGSPARDLHTGR</sequence>
<dbReference type="SUPFAM" id="SSF52540">
    <property type="entry name" value="P-loop containing nucleoside triphosphate hydrolases"/>
    <property type="match status" value="2"/>
</dbReference>
<dbReference type="InterPro" id="IPR041664">
    <property type="entry name" value="AAA_16"/>
</dbReference>
<keyword evidence="3" id="KW-0547">Nucleotide-binding</keyword>
<feature type="region of interest" description="Disordered" evidence="1">
    <location>
        <begin position="841"/>
        <end position="866"/>
    </location>
</feature>
<dbReference type="GO" id="GO:0005524">
    <property type="term" value="F:ATP binding"/>
    <property type="evidence" value="ECO:0007669"/>
    <property type="project" value="UniProtKB-KW"/>
</dbReference>
<dbReference type="AlphaFoldDB" id="A0AAU7TKC6"/>
<reference evidence="3" key="1">
    <citation type="submission" date="2024-06" db="EMBL/GenBank/DDBJ databases">
        <title>Kribbella sp. strain HUAS MG21 genome sequences.</title>
        <authorList>
            <person name="Mo P."/>
        </authorList>
    </citation>
    <scope>NUCLEOTIDE SEQUENCE</scope>
    <source>
        <strain evidence="3">HUAS MG21</strain>
    </source>
</reference>
<accession>A0AAU7TKC6</accession>
<dbReference type="Gene3D" id="3.40.50.300">
    <property type="entry name" value="P-loop containing nucleotide triphosphate hydrolases"/>
    <property type="match status" value="1"/>
</dbReference>
<keyword evidence="3" id="KW-0067">ATP-binding</keyword>
<dbReference type="Pfam" id="PF13191">
    <property type="entry name" value="AAA_16"/>
    <property type="match status" value="1"/>
</dbReference>
<name>A0AAU7TKC6_9ACTN</name>
<protein>
    <submittedName>
        <fullName evidence="3">ATP-binding protein</fullName>
    </submittedName>
</protein>
<evidence type="ECO:0000256" key="1">
    <source>
        <dbReference type="SAM" id="MobiDB-lite"/>
    </source>
</evidence>
<proteinExistence type="predicted"/>
<feature type="domain" description="Orc1-like AAA ATPase" evidence="2">
    <location>
        <begin position="32"/>
        <end position="191"/>
    </location>
</feature>
<dbReference type="RefSeq" id="WP_350279878.1">
    <property type="nucleotide sequence ID" value="NZ_CP158165.1"/>
</dbReference>
<gene>
    <name evidence="3" type="ORF">ABN611_11795</name>
</gene>
<dbReference type="InterPro" id="IPR027417">
    <property type="entry name" value="P-loop_NTPase"/>
</dbReference>
<dbReference type="EMBL" id="CP158165">
    <property type="protein sequence ID" value="XBV27087.1"/>
    <property type="molecule type" value="Genomic_DNA"/>
</dbReference>
<evidence type="ECO:0000313" key="3">
    <source>
        <dbReference type="EMBL" id="XBV27087.1"/>
    </source>
</evidence>
<evidence type="ECO:0000259" key="2">
    <source>
        <dbReference type="Pfam" id="PF13191"/>
    </source>
</evidence>
<organism evidence="3">
    <name type="scientific">Kribbella sp. HUAS MG21</name>
    <dbReference type="NCBI Taxonomy" id="3160966"/>
    <lineage>
        <taxon>Bacteria</taxon>
        <taxon>Bacillati</taxon>
        <taxon>Actinomycetota</taxon>
        <taxon>Actinomycetes</taxon>
        <taxon>Propionibacteriales</taxon>
        <taxon>Kribbellaceae</taxon>
        <taxon>Kribbella</taxon>
    </lineage>
</organism>